<name>A0A517WME6_9PLAN</name>
<reference evidence="1 2" key="1">
    <citation type="submission" date="2019-02" db="EMBL/GenBank/DDBJ databases">
        <title>Deep-cultivation of Planctomycetes and their phenomic and genomic characterization uncovers novel biology.</title>
        <authorList>
            <person name="Wiegand S."/>
            <person name="Jogler M."/>
            <person name="Boedeker C."/>
            <person name="Pinto D."/>
            <person name="Vollmers J."/>
            <person name="Rivas-Marin E."/>
            <person name="Kohn T."/>
            <person name="Peeters S.H."/>
            <person name="Heuer A."/>
            <person name="Rast P."/>
            <person name="Oberbeckmann S."/>
            <person name="Bunk B."/>
            <person name="Jeske O."/>
            <person name="Meyerdierks A."/>
            <person name="Storesund J.E."/>
            <person name="Kallscheuer N."/>
            <person name="Luecker S."/>
            <person name="Lage O.M."/>
            <person name="Pohl T."/>
            <person name="Merkel B.J."/>
            <person name="Hornburger P."/>
            <person name="Mueller R.-W."/>
            <person name="Bruemmer F."/>
            <person name="Labrenz M."/>
            <person name="Spormann A.M."/>
            <person name="Op den Camp H."/>
            <person name="Overmann J."/>
            <person name="Amann R."/>
            <person name="Jetten M.S.M."/>
            <person name="Mascher T."/>
            <person name="Medema M.H."/>
            <person name="Devos D.P."/>
            <person name="Kaster A.-K."/>
            <person name="Ovreas L."/>
            <person name="Rohde M."/>
            <person name="Galperin M.Y."/>
            <person name="Jogler C."/>
        </authorList>
    </citation>
    <scope>NUCLEOTIDE SEQUENCE [LARGE SCALE GENOMIC DNA]</scope>
    <source>
        <strain evidence="1 2">V6</strain>
    </source>
</reference>
<dbReference type="EMBL" id="CP036347">
    <property type="protein sequence ID" value="QDU06421.1"/>
    <property type="molecule type" value="Genomic_DNA"/>
</dbReference>
<dbReference type="AlphaFoldDB" id="A0A517WME6"/>
<evidence type="ECO:0000313" key="1">
    <source>
        <dbReference type="EMBL" id="QDU06421.1"/>
    </source>
</evidence>
<sequence length="173" mass="19618">MKINLKQDRQAIVKHLKQRIRDYPVYVNQGPGADEDPITQITLGYSVAQAGWIALVFDTRPGAEPDGEWNSYIEENMLEFPQWSEAVDALWDNDEPIQLTLPDGSKQNLGEDEGEPVEQIGAMLKDILLQAREDNLFAGLPIARKNLMGVEDTEGAYGWPDYDNRFKQGWIIK</sequence>
<dbReference type="RefSeq" id="WP_145045473.1">
    <property type="nucleotide sequence ID" value="NZ_CP036347.1"/>
</dbReference>
<gene>
    <name evidence="1" type="ORF">V6x_61730</name>
</gene>
<accession>A0A517WME6</accession>
<proteinExistence type="predicted"/>
<organism evidence="1 2">
    <name type="scientific">Gimesia chilikensis</name>
    <dbReference type="NCBI Taxonomy" id="2605989"/>
    <lineage>
        <taxon>Bacteria</taxon>
        <taxon>Pseudomonadati</taxon>
        <taxon>Planctomycetota</taxon>
        <taxon>Planctomycetia</taxon>
        <taxon>Planctomycetales</taxon>
        <taxon>Planctomycetaceae</taxon>
        <taxon>Gimesia</taxon>
    </lineage>
</organism>
<evidence type="ECO:0008006" key="3">
    <source>
        <dbReference type="Google" id="ProtNLM"/>
    </source>
</evidence>
<evidence type="ECO:0000313" key="2">
    <source>
        <dbReference type="Proteomes" id="UP000320722"/>
    </source>
</evidence>
<protein>
    <recommendedName>
        <fullName evidence="3">DUF4303 domain-containing protein</fullName>
    </recommendedName>
</protein>
<dbReference type="Proteomes" id="UP000320722">
    <property type="component" value="Chromosome"/>
</dbReference>